<evidence type="ECO:0000313" key="5">
    <source>
        <dbReference type="EMBL" id="MDI3404335.1"/>
    </source>
</evidence>
<dbReference type="InterPro" id="IPR007310">
    <property type="entry name" value="Aerobactin_biosyn_IucA/IucC_N"/>
</dbReference>
<feature type="domain" description="Aerobactin siderophore biosynthesis IucA/IucC N-terminal" evidence="3">
    <location>
        <begin position="132"/>
        <end position="363"/>
    </location>
</feature>
<keyword evidence="6" id="KW-1185">Reference proteome</keyword>
<dbReference type="Gene3D" id="1.10.510.40">
    <property type="match status" value="1"/>
</dbReference>
<dbReference type="RefSeq" id="WP_282542282.1">
    <property type="nucleotide sequence ID" value="NZ_JASCIQ010000009.1"/>
</dbReference>
<sequence>MSSSPAATPEHAADAAATENLLRCWIRETAVERPAGDLLTVPLPASGVTVEAPVRYWSPVGWHRFGPARVQGAGTPLAASALAALIAVETAAADPAQVADLTARVADSTRRTAEFVRQRAESPADPEGTTAFLAAEQALITGHPLHPTPKSRETLTDAELAAYSPELRGSFALHWFAADPSVVSADSTLAGRTAQGLMVELAALDGGAAQAPAGTVLVPAHPWQAKDILTRPAVRALLDAGLLHDLGQAGPEWSPTSSVRTLYRADAPVMLKFSLGLRITNSRRENMRVELERGAAIDRLLAAGLGDTLRAEHPGFDIVRDPAWIAVDGTDGSATGLDVVVRDNPFPAAPDAVQAVCAAGLVAPRPDLGPDAPSQLASAVRGLAERTGRGVADVAEDWFARYLDTVVTPVLWLYATYGLGLEAHQQNTLVVLDEEGWPVGGRYRDNQGYYFSPTRSAELYGWVPQVGRDLGTYVDDEVIDERLAYYVGINNMLGMVGALGSQGLADEHALLRRAAEVLGKLAAEHGDRLRLATTLRTAETLRCKANLLTRVQGMDELTGPLEAQSVYVDLANPLAGATR</sequence>
<comment type="similarity">
    <text evidence="2">Belongs to the IucA/IucC family.</text>
</comment>
<dbReference type="PANTHER" id="PTHR34384">
    <property type="entry name" value="L-2,3-DIAMINOPROPANOATE--CITRATE LIGASE"/>
    <property type="match status" value="1"/>
</dbReference>
<dbReference type="PANTHER" id="PTHR34384:SF5">
    <property type="entry name" value="L-2,3-DIAMINOPROPANOATE--CITRATE LIGASE"/>
    <property type="match status" value="1"/>
</dbReference>
<comment type="caution">
    <text evidence="5">The sequence shown here is derived from an EMBL/GenBank/DDBJ whole genome shotgun (WGS) entry which is preliminary data.</text>
</comment>
<proteinExistence type="inferred from homology"/>
<dbReference type="Pfam" id="PF06276">
    <property type="entry name" value="FhuF"/>
    <property type="match status" value="1"/>
</dbReference>
<evidence type="ECO:0000313" key="6">
    <source>
        <dbReference type="Proteomes" id="UP001223978"/>
    </source>
</evidence>
<evidence type="ECO:0000256" key="1">
    <source>
        <dbReference type="ARBA" id="ARBA00004924"/>
    </source>
</evidence>
<name>A0ABT6S8C5_9ACTN</name>
<evidence type="ECO:0000259" key="3">
    <source>
        <dbReference type="Pfam" id="PF04183"/>
    </source>
</evidence>
<comment type="pathway">
    <text evidence="1">Siderophore biosynthesis.</text>
</comment>
<evidence type="ECO:0000259" key="4">
    <source>
        <dbReference type="Pfam" id="PF06276"/>
    </source>
</evidence>
<evidence type="ECO:0000256" key="2">
    <source>
        <dbReference type="ARBA" id="ARBA00007832"/>
    </source>
</evidence>
<accession>A0ABT6S8C5</accession>
<gene>
    <name evidence="5" type="ORF">QIS96_10945</name>
</gene>
<protein>
    <submittedName>
        <fullName evidence="5">IucA/IucC family protein</fullName>
    </submittedName>
</protein>
<dbReference type="EMBL" id="JASCIQ010000009">
    <property type="protein sequence ID" value="MDI3404335.1"/>
    <property type="molecule type" value="Genomic_DNA"/>
</dbReference>
<dbReference type="Pfam" id="PF04183">
    <property type="entry name" value="IucA_IucC"/>
    <property type="match status" value="1"/>
</dbReference>
<organism evidence="5 6">
    <name type="scientific">Streptomyces cavernicola</name>
    <dbReference type="NCBI Taxonomy" id="3043613"/>
    <lineage>
        <taxon>Bacteria</taxon>
        <taxon>Bacillati</taxon>
        <taxon>Actinomycetota</taxon>
        <taxon>Actinomycetes</taxon>
        <taxon>Kitasatosporales</taxon>
        <taxon>Streptomycetaceae</taxon>
        <taxon>Streptomyces</taxon>
    </lineage>
</organism>
<dbReference type="InterPro" id="IPR022770">
    <property type="entry name" value="IucA/IucC-like_C"/>
</dbReference>
<reference evidence="5 6" key="1">
    <citation type="submission" date="2023-05" db="EMBL/GenBank/DDBJ databases">
        <title>Draft genome sequence of Streptomyces sp. B-S-A6 isolated from a cave soil in Thailand.</title>
        <authorList>
            <person name="Chamroensaksri N."/>
            <person name="Muangham S."/>
        </authorList>
    </citation>
    <scope>NUCLEOTIDE SEQUENCE [LARGE SCALE GENOMIC DNA]</scope>
    <source>
        <strain evidence="5 6">B-S-A6</strain>
    </source>
</reference>
<dbReference type="InterPro" id="IPR037455">
    <property type="entry name" value="LucA/IucC-like"/>
</dbReference>
<feature type="domain" description="Aerobactin siderophore biosynthesis IucA/IucC-like C-terminal" evidence="4">
    <location>
        <begin position="396"/>
        <end position="558"/>
    </location>
</feature>
<dbReference type="Proteomes" id="UP001223978">
    <property type="component" value="Unassembled WGS sequence"/>
</dbReference>